<dbReference type="eggNOG" id="COG4123">
    <property type="taxonomic scope" value="Bacteria"/>
</dbReference>
<dbReference type="RefSeq" id="WP_002699280.1">
    <property type="nucleotide sequence ID" value="NZ_AAWS01000022.1"/>
</dbReference>
<comment type="similarity">
    <text evidence="6">Belongs to the methyltransferase superfamily. tRNA (adenine-N(6)-)-methyltransferase family.</text>
</comment>
<keyword evidence="9" id="KW-1185">Reference proteome</keyword>
<feature type="domain" description="Methyltransferase small" evidence="7">
    <location>
        <begin position="36"/>
        <end position="130"/>
    </location>
</feature>
<dbReference type="Pfam" id="PF05175">
    <property type="entry name" value="MTS"/>
    <property type="match status" value="1"/>
</dbReference>
<evidence type="ECO:0000256" key="5">
    <source>
        <dbReference type="ARBA" id="ARBA00022694"/>
    </source>
</evidence>
<name>A1ZPW4_MICM2</name>
<dbReference type="GO" id="GO:0005737">
    <property type="term" value="C:cytoplasm"/>
    <property type="evidence" value="ECO:0007669"/>
    <property type="project" value="UniProtKB-SubCell"/>
</dbReference>
<dbReference type="InterPro" id="IPR020596">
    <property type="entry name" value="rRNA_Ade_Mease_Trfase_CS"/>
</dbReference>
<comment type="catalytic activity">
    <reaction evidence="6">
        <text>adenosine(37) in tRNA1(Val) + S-adenosyl-L-methionine = N(6)-methyladenosine(37) in tRNA1(Val) + S-adenosyl-L-homocysteine + H(+)</text>
        <dbReference type="Rhea" id="RHEA:43160"/>
        <dbReference type="Rhea" id="RHEA-COMP:10369"/>
        <dbReference type="Rhea" id="RHEA-COMP:10370"/>
        <dbReference type="ChEBI" id="CHEBI:15378"/>
        <dbReference type="ChEBI" id="CHEBI:57856"/>
        <dbReference type="ChEBI" id="CHEBI:59789"/>
        <dbReference type="ChEBI" id="CHEBI:74411"/>
        <dbReference type="ChEBI" id="CHEBI:74449"/>
        <dbReference type="EC" id="2.1.1.223"/>
    </reaction>
</comment>
<proteinExistence type="inferred from homology"/>
<evidence type="ECO:0000256" key="2">
    <source>
        <dbReference type="ARBA" id="ARBA00022603"/>
    </source>
</evidence>
<dbReference type="InterPro" id="IPR050210">
    <property type="entry name" value="tRNA_Adenine-N(6)_MTase"/>
</dbReference>
<dbReference type="SUPFAM" id="SSF53335">
    <property type="entry name" value="S-adenosyl-L-methionine-dependent methyltransferases"/>
    <property type="match status" value="1"/>
</dbReference>
<evidence type="ECO:0000256" key="1">
    <source>
        <dbReference type="ARBA" id="ARBA00022490"/>
    </source>
</evidence>
<reference evidence="8 9" key="1">
    <citation type="submission" date="2007-01" db="EMBL/GenBank/DDBJ databases">
        <authorList>
            <person name="Haygood M."/>
            <person name="Podell S."/>
            <person name="Anderson C."/>
            <person name="Hopkinson B."/>
            <person name="Roe K."/>
            <person name="Barbeau K."/>
            <person name="Gaasterland T."/>
            <person name="Ferriera S."/>
            <person name="Johnson J."/>
            <person name="Kravitz S."/>
            <person name="Beeson K."/>
            <person name="Sutton G."/>
            <person name="Rogers Y.-H."/>
            <person name="Friedman R."/>
            <person name="Frazier M."/>
            <person name="Venter J.C."/>
        </authorList>
    </citation>
    <scope>NUCLEOTIDE SEQUENCE [LARGE SCALE GENOMIC DNA]</scope>
    <source>
        <strain evidence="8 9">ATCC 23134</strain>
    </source>
</reference>
<evidence type="ECO:0000256" key="3">
    <source>
        <dbReference type="ARBA" id="ARBA00022679"/>
    </source>
</evidence>
<keyword evidence="5 6" id="KW-0819">tRNA processing</keyword>
<dbReference type="EMBL" id="AAWS01000022">
    <property type="protein sequence ID" value="EAY27619.1"/>
    <property type="molecule type" value="Genomic_DNA"/>
</dbReference>
<gene>
    <name evidence="8" type="ORF">M23134_02866</name>
</gene>
<evidence type="ECO:0000313" key="9">
    <source>
        <dbReference type="Proteomes" id="UP000004095"/>
    </source>
</evidence>
<dbReference type="InterPro" id="IPR029063">
    <property type="entry name" value="SAM-dependent_MTases_sf"/>
</dbReference>
<sequence>MANNYFQFKQFKIEQGNTAMKVCTDSCIFGASVQPAPHTQQVLDIGTGTGLLSLMLAQRTSNLDITAVEIDEAAYNQAKANIEASPWATRIEVHHQAIQHFAQKHPAQYGLIMTNPPFFENHLKTQNLSQNRALHSEALSFNDLLIAIDKLLAPDGTLAVLLPMYQMEVFTTKAGDYGLQVFEQLQIHNHPQKRNFRRICYFSRKALPNEPVSENELFIRNEQNEYTPEFVQLLKAYYLYL</sequence>
<dbReference type="PANTHER" id="PTHR47739">
    <property type="entry name" value="TRNA1(VAL) (ADENINE(37)-N6)-METHYLTRANSFERASE"/>
    <property type="match status" value="1"/>
</dbReference>
<dbReference type="Gene3D" id="3.40.50.150">
    <property type="entry name" value="Vaccinia Virus protein VP39"/>
    <property type="match status" value="1"/>
</dbReference>
<comment type="subcellular location">
    <subcellularLocation>
        <location evidence="6">Cytoplasm</location>
    </subcellularLocation>
</comment>
<evidence type="ECO:0000259" key="7">
    <source>
        <dbReference type="Pfam" id="PF05175"/>
    </source>
</evidence>
<comment type="function">
    <text evidence="6">Specifically methylates the adenine in position 37 of tRNA(1)(Val) (anticodon cmo5UAC).</text>
</comment>
<dbReference type="InterPro" id="IPR022882">
    <property type="entry name" value="tRNA_adenine-N6_MeTrfase"/>
</dbReference>
<dbReference type="GO" id="GO:0008033">
    <property type="term" value="P:tRNA processing"/>
    <property type="evidence" value="ECO:0007669"/>
    <property type="project" value="UniProtKB-UniRule"/>
</dbReference>
<keyword evidence="3 6" id="KW-0808">Transferase</keyword>
<dbReference type="HAMAP" id="MF_01872">
    <property type="entry name" value="tRNA_methyltr_YfiC"/>
    <property type="match status" value="1"/>
</dbReference>
<accession>A1ZPW4</accession>
<dbReference type="GO" id="GO:0000179">
    <property type="term" value="F:rRNA (adenine-N6,N6-)-dimethyltransferase activity"/>
    <property type="evidence" value="ECO:0007669"/>
    <property type="project" value="InterPro"/>
</dbReference>
<dbReference type="PANTHER" id="PTHR47739:SF1">
    <property type="entry name" value="TRNA1(VAL) (ADENINE(37)-N6)-METHYLTRANSFERASE"/>
    <property type="match status" value="1"/>
</dbReference>
<evidence type="ECO:0000313" key="8">
    <source>
        <dbReference type="EMBL" id="EAY27619.1"/>
    </source>
</evidence>
<evidence type="ECO:0000256" key="6">
    <source>
        <dbReference type="HAMAP-Rule" id="MF_01872"/>
    </source>
</evidence>
<comment type="caution">
    <text evidence="8">The sequence shown here is derived from an EMBL/GenBank/DDBJ whole genome shotgun (WGS) entry which is preliminary data.</text>
</comment>
<organism evidence="8 9">
    <name type="scientific">Microscilla marina ATCC 23134</name>
    <dbReference type="NCBI Taxonomy" id="313606"/>
    <lineage>
        <taxon>Bacteria</taxon>
        <taxon>Pseudomonadati</taxon>
        <taxon>Bacteroidota</taxon>
        <taxon>Cytophagia</taxon>
        <taxon>Cytophagales</taxon>
        <taxon>Microscillaceae</taxon>
        <taxon>Microscilla</taxon>
    </lineage>
</organism>
<keyword evidence="2 6" id="KW-0489">Methyltransferase</keyword>
<dbReference type="CDD" id="cd02440">
    <property type="entry name" value="AdoMet_MTases"/>
    <property type="match status" value="1"/>
</dbReference>
<dbReference type="Proteomes" id="UP000004095">
    <property type="component" value="Unassembled WGS sequence"/>
</dbReference>
<dbReference type="AlphaFoldDB" id="A1ZPW4"/>
<protein>
    <recommendedName>
        <fullName evidence="6">tRNA1(Val) (adenine(37)-N6)-methyltransferase</fullName>
        <ecNumber evidence="6">2.1.1.223</ecNumber>
    </recommendedName>
    <alternativeName>
        <fullName evidence="6">tRNA m6A37 methyltransferase</fullName>
    </alternativeName>
</protein>
<dbReference type="InterPro" id="IPR007848">
    <property type="entry name" value="Small_mtfrase_dom"/>
</dbReference>
<dbReference type="EC" id="2.1.1.223" evidence="6"/>
<evidence type="ECO:0000256" key="4">
    <source>
        <dbReference type="ARBA" id="ARBA00022691"/>
    </source>
</evidence>
<dbReference type="PROSITE" id="PS01131">
    <property type="entry name" value="RRNA_A_DIMETH"/>
    <property type="match status" value="1"/>
</dbReference>
<dbReference type="GO" id="GO:0016430">
    <property type="term" value="F:tRNA (adenine-N6)-methyltransferase activity"/>
    <property type="evidence" value="ECO:0007669"/>
    <property type="project" value="UniProtKB-UniRule"/>
</dbReference>
<keyword evidence="4 6" id="KW-0949">S-adenosyl-L-methionine</keyword>
<dbReference type="OrthoDB" id="5383291at2"/>
<keyword evidence="1 6" id="KW-0963">Cytoplasm</keyword>